<keyword evidence="4" id="KW-1185">Reference proteome</keyword>
<evidence type="ECO:0000259" key="2">
    <source>
        <dbReference type="Pfam" id="PF04218"/>
    </source>
</evidence>
<dbReference type="Gene3D" id="1.10.10.60">
    <property type="entry name" value="Homeodomain-like"/>
    <property type="match status" value="1"/>
</dbReference>
<dbReference type="GO" id="GO:0003677">
    <property type="term" value="F:DNA binding"/>
    <property type="evidence" value="ECO:0007669"/>
    <property type="project" value="InterPro"/>
</dbReference>
<evidence type="ECO:0000313" key="3">
    <source>
        <dbReference type="EMBL" id="CAG8486421.1"/>
    </source>
</evidence>
<evidence type="ECO:0000313" key="4">
    <source>
        <dbReference type="Proteomes" id="UP000789706"/>
    </source>
</evidence>
<comment type="caution">
    <text evidence="3">The sequence shown here is derived from an EMBL/GenBank/DDBJ whole genome shotgun (WGS) entry which is preliminary data.</text>
</comment>
<dbReference type="InterPro" id="IPR009057">
    <property type="entry name" value="Homeodomain-like_sf"/>
</dbReference>
<feature type="domain" description="DDE-1" evidence="1">
    <location>
        <begin position="220"/>
        <end position="289"/>
    </location>
</feature>
<feature type="domain" description="HTH psq-type" evidence="2">
    <location>
        <begin position="17"/>
        <end position="66"/>
    </location>
</feature>
<dbReference type="InterPro" id="IPR004875">
    <property type="entry name" value="DDE_SF_endonuclease_dom"/>
</dbReference>
<dbReference type="Pfam" id="PF04218">
    <property type="entry name" value="CENP-B_N"/>
    <property type="match status" value="1"/>
</dbReference>
<dbReference type="EMBL" id="CAJVPK010000270">
    <property type="protein sequence ID" value="CAG8486421.1"/>
    <property type="molecule type" value="Genomic_DNA"/>
</dbReference>
<gene>
    <name evidence="3" type="ORF">DEBURN_LOCUS3938</name>
</gene>
<proteinExistence type="predicted"/>
<dbReference type="Proteomes" id="UP000789706">
    <property type="component" value="Unassembled WGS sequence"/>
</dbReference>
<dbReference type="SUPFAM" id="SSF46689">
    <property type="entry name" value="Homeodomain-like"/>
    <property type="match status" value="1"/>
</dbReference>
<dbReference type="OrthoDB" id="2423006at2759"/>
<dbReference type="InterPro" id="IPR007889">
    <property type="entry name" value="HTH_Psq"/>
</dbReference>
<name>A0A9N8WDV8_9GLOM</name>
<evidence type="ECO:0000259" key="1">
    <source>
        <dbReference type="Pfam" id="PF03184"/>
    </source>
</evidence>
<sequence length="334" mass="38693">MTQNLDLLKKATITTKKKRSWNAREKLTIITFFEKNPQVSKCNVATKFNIEPKQLRDWLKKKEQLLLAKPHIKKLTVGAKPQYPILEVKLFQWVKFLCSNKNNHHHTMIAQRLPEDLVEKQYKFLNFILYHHIQHDYPLKLIGNIDETPLTFDIPSNITVEETGARTVSIRTTGHEKSNFTVVLSCMENGNKLLPLIIFKLVNVPQQIFPSGVMICTNRGLTSKLQPLDVSINKSFKNKYRQCYNNWIAEEIKKLTPTGRIQLSAYNLVAEWVKTSWDNIDPMLIQRSFKCCGISNSRDGSEDKYIFDYDWMNGKRKSGNTLPQRVLCAADYGT</sequence>
<organism evidence="3 4">
    <name type="scientific">Diversispora eburnea</name>
    <dbReference type="NCBI Taxonomy" id="1213867"/>
    <lineage>
        <taxon>Eukaryota</taxon>
        <taxon>Fungi</taxon>
        <taxon>Fungi incertae sedis</taxon>
        <taxon>Mucoromycota</taxon>
        <taxon>Glomeromycotina</taxon>
        <taxon>Glomeromycetes</taxon>
        <taxon>Diversisporales</taxon>
        <taxon>Diversisporaceae</taxon>
        <taxon>Diversispora</taxon>
    </lineage>
</organism>
<accession>A0A9N8WDV8</accession>
<dbReference type="AlphaFoldDB" id="A0A9N8WDV8"/>
<reference evidence="3" key="1">
    <citation type="submission" date="2021-06" db="EMBL/GenBank/DDBJ databases">
        <authorList>
            <person name="Kallberg Y."/>
            <person name="Tangrot J."/>
            <person name="Rosling A."/>
        </authorList>
    </citation>
    <scope>NUCLEOTIDE SEQUENCE</scope>
    <source>
        <strain evidence="3">AZ414A</strain>
    </source>
</reference>
<protein>
    <submittedName>
        <fullName evidence="3">982_t:CDS:1</fullName>
    </submittedName>
</protein>
<dbReference type="Pfam" id="PF03184">
    <property type="entry name" value="DDE_1"/>
    <property type="match status" value="1"/>
</dbReference>